<dbReference type="InterPro" id="IPR036249">
    <property type="entry name" value="Thioredoxin-like_sf"/>
</dbReference>
<dbReference type="Proteomes" id="UP000751190">
    <property type="component" value="Unassembled WGS sequence"/>
</dbReference>
<dbReference type="AlphaFoldDB" id="A0A8J6C6E9"/>
<dbReference type="CDD" id="cd02989">
    <property type="entry name" value="Phd_like_TxnDC9"/>
    <property type="match status" value="1"/>
</dbReference>
<dbReference type="Gene3D" id="3.40.30.10">
    <property type="entry name" value="Glutaredoxin"/>
    <property type="match status" value="1"/>
</dbReference>
<evidence type="ECO:0000256" key="1">
    <source>
        <dbReference type="SAM" id="MobiDB-lite"/>
    </source>
</evidence>
<organism evidence="3 4">
    <name type="scientific">Diacronema lutheri</name>
    <name type="common">Unicellular marine alga</name>
    <name type="synonym">Monochrysis lutheri</name>
    <dbReference type="NCBI Taxonomy" id="2081491"/>
    <lineage>
        <taxon>Eukaryota</taxon>
        <taxon>Haptista</taxon>
        <taxon>Haptophyta</taxon>
        <taxon>Pavlovophyceae</taxon>
        <taxon>Pavlovales</taxon>
        <taxon>Pavlovaceae</taxon>
        <taxon>Diacronema</taxon>
    </lineage>
</organism>
<keyword evidence="4" id="KW-1185">Reference proteome</keyword>
<dbReference type="SUPFAM" id="SSF52833">
    <property type="entry name" value="Thioredoxin-like"/>
    <property type="match status" value="1"/>
</dbReference>
<reference evidence="3" key="1">
    <citation type="submission" date="2021-05" db="EMBL/GenBank/DDBJ databases">
        <title>The genome of the haptophyte Pavlova lutheri (Diacronema luteri, Pavlovales) - a model for lipid biosynthesis in eukaryotic algae.</title>
        <authorList>
            <person name="Hulatt C.J."/>
            <person name="Posewitz M.C."/>
        </authorList>
    </citation>
    <scope>NUCLEOTIDE SEQUENCE</scope>
    <source>
        <strain evidence="3">NIVA-4/92</strain>
    </source>
</reference>
<accession>A0A8J6C6E9</accession>
<evidence type="ECO:0000313" key="3">
    <source>
        <dbReference type="EMBL" id="KAG8463492.1"/>
    </source>
</evidence>
<dbReference type="InterPro" id="IPR013766">
    <property type="entry name" value="Thioredoxin_domain"/>
</dbReference>
<dbReference type="EMBL" id="JAGTXO010000016">
    <property type="protein sequence ID" value="KAG8463492.1"/>
    <property type="molecule type" value="Genomic_DNA"/>
</dbReference>
<dbReference type="OrthoDB" id="10257948at2759"/>
<gene>
    <name evidence="3" type="ORF">KFE25_005003</name>
</gene>
<proteinExistence type="predicted"/>
<evidence type="ECO:0000313" key="4">
    <source>
        <dbReference type="Proteomes" id="UP000751190"/>
    </source>
</evidence>
<dbReference type="OMA" id="NHNTHIN"/>
<feature type="domain" description="Thioredoxin" evidence="2">
    <location>
        <begin position="119"/>
        <end position="203"/>
    </location>
</feature>
<dbReference type="Pfam" id="PF00085">
    <property type="entry name" value="Thioredoxin"/>
    <property type="match status" value="1"/>
</dbReference>
<name>A0A8J6C6E9_DIALT</name>
<evidence type="ECO:0000259" key="2">
    <source>
        <dbReference type="Pfam" id="PF00085"/>
    </source>
</evidence>
<protein>
    <recommendedName>
        <fullName evidence="2">Thioredoxin domain-containing protein</fullName>
    </recommendedName>
</protein>
<dbReference type="PANTHER" id="PTHR21148">
    <property type="entry name" value="THIOREDOXIN DOMAIN-CONTAINING PROTEIN 9"/>
    <property type="match status" value="1"/>
</dbReference>
<comment type="caution">
    <text evidence="3">The sequence shown here is derived from an EMBL/GenBank/DDBJ whole genome shotgun (WGS) entry which is preliminary data.</text>
</comment>
<feature type="region of interest" description="Disordered" evidence="1">
    <location>
        <begin position="247"/>
        <end position="274"/>
    </location>
</feature>
<sequence>MNLGGKTGAMNQAALDSASMGITQDAVLRNVNRDIELAAAQEAAGQEVTAISLPHTAEALEEAAEKRTDTLADELDELDEFDDDPALRALEARRIAQMKAAASKKLANQAKGHGELRDIVEEEFLAECVKSDRVVVHFYHADFERCKIMDKHLKLLAPKYTACKFVRIDAEKCPFFVHRLQIRTLPTVLVFHDGVNKDRLVGFDELGGEDDFATRTLELRLHQAGAIYIKPSKSSAQKSALGFVHRGTYSDDDDSDDGPAALGARGDEDGSDDD</sequence>